<dbReference type="OrthoDB" id="9805123at2"/>
<evidence type="ECO:0000313" key="3">
    <source>
        <dbReference type="Proteomes" id="UP000054709"/>
    </source>
</evidence>
<dbReference type="SUPFAM" id="SSF53474">
    <property type="entry name" value="alpha/beta-Hydrolases"/>
    <property type="match status" value="1"/>
</dbReference>
<comment type="caution">
    <text evidence="2">The sequence shown here is derived from an EMBL/GenBank/DDBJ whole genome shotgun (WGS) entry which is preliminary data.</text>
</comment>
<dbReference type="Gene3D" id="3.40.50.1820">
    <property type="entry name" value="alpha/beta hydrolase"/>
    <property type="match status" value="1"/>
</dbReference>
<dbReference type="EMBL" id="LCZJ02000026">
    <property type="protein sequence ID" value="KTD85610.1"/>
    <property type="molecule type" value="Genomic_DNA"/>
</dbReference>
<accession>A0A0W1AWD2</accession>
<keyword evidence="3" id="KW-1185">Reference proteome</keyword>
<dbReference type="InterPro" id="IPR029058">
    <property type="entry name" value="AB_hydrolase_fold"/>
</dbReference>
<evidence type="ECO:0000259" key="1">
    <source>
        <dbReference type="Pfam" id="PF00326"/>
    </source>
</evidence>
<feature type="domain" description="Peptidase S9 prolyl oligopeptidase catalytic" evidence="1">
    <location>
        <begin position="57"/>
        <end position="241"/>
    </location>
</feature>
<proteinExistence type="predicted"/>
<dbReference type="Proteomes" id="UP000054709">
    <property type="component" value="Unassembled WGS sequence"/>
</dbReference>
<dbReference type="InterPro" id="IPR053145">
    <property type="entry name" value="AB_hydrolase_Est10"/>
</dbReference>
<protein>
    <recommendedName>
        <fullName evidence="1">Peptidase S9 prolyl oligopeptidase catalytic domain-containing protein</fullName>
    </recommendedName>
</protein>
<dbReference type="PANTHER" id="PTHR43265">
    <property type="entry name" value="ESTERASE ESTD"/>
    <property type="match status" value="1"/>
</dbReference>
<dbReference type="AlphaFoldDB" id="A0A0W1AWD2"/>
<gene>
    <name evidence="2" type="ORF">UQ64_19120</name>
</gene>
<dbReference type="GO" id="GO:0052689">
    <property type="term" value="F:carboxylic ester hydrolase activity"/>
    <property type="evidence" value="ECO:0007669"/>
    <property type="project" value="TreeGrafter"/>
</dbReference>
<reference evidence="2 3" key="1">
    <citation type="journal article" date="2015" name="Int. Biodeterior. Biodegradation">
        <title>Physiological and genetic screening methods for the isolation of methyl tert-butyl ether-degrading bacteria for bioremediation purposes.</title>
        <authorList>
            <person name="Guisado I.M."/>
            <person name="Purswani J."/>
            <person name="Gonzalez Lopez J."/>
            <person name="Pozo C."/>
        </authorList>
    </citation>
    <scope>NUCLEOTIDE SEQUENCE [LARGE SCALE GENOMIC DNA]</scope>
    <source>
        <strain evidence="2 3">SH7</strain>
    </source>
</reference>
<dbReference type="RefSeq" id="WP_060624453.1">
    <property type="nucleotide sequence ID" value="NZ_LCZJ02000026.1"/>
</dbReference>
<organism evidence="2 3">
    <name type="scientific">Paenibacillus etheri</name>
    <dbReference type="NCBI Taxonomy" id="1306852"/>
    <lineage>
        <taxon>Bacteria</taxon>
        <taxon>Bacillati</taxon>
        <taxon>Bacillota</taxon>
        <taxon>Bacilli</taxon>
        <taxon>Bacillales</taxon>
        <taxon>Paenibacillaceae</taxon>
        <taxon>Paenibacillus</taxon>
    </lineage>
</organism>
<sequence length="271" mass="28967">MKEQFVLIPNGSHNIPGIMVSPSGATEDKPAPVVLLLHGTGGNKNELGDIYKRLAAQLAARGYASLRIDFAGGGDSSQPYVENNFEDSVADAMKSVEFIANDSGIDNNRIGVLGYSQGGRIAQVVAGRLPKVKALATWSSAPSNGVEDLELMFKLDDEAYAKGSVMVTMPWGTQLEFGKKFFTAMKNSRALDEVAKYNGPLLAIGGSEDPVVPPLLARKLVQHAGSTDATLRIIDGADHGFNIYAGDKLNPDQSIAESLLKITTDWFAEKL</sequence>
<dbReference type="InterPro" id="IPR001375">
    <property type="entry name" value="Peptidase_S9_cat"/>
</dbReference>
<evidence type="ECO:0000313" key="2">
    <source>
        <dbReference type="EMBL" id="KTD85610.1"/>
    </source>
</evidence>
<dbReference type="PANTHER" id="PTHR43265:SF1">
    <property type="entry name" value="ESTERASE ESTD"/>
    <property type="match status" value="1"/>
</dbReference>
<name>A0A0W1AWD2_9BACL</name>
<dbReference type="Pfam" id="PF00326">
    <property type="entry name" value="Peptidase_S9"/>
    <property type="match status" value="1"/>
</dbReference>